<keyword evidence="8" id="KW-1185">Reference proteome</keyword>
<reference evidence="7" key="1">
    <citation type="submission" date="2023-07" db="EMBL/GenBank/DDBJ databases">
        <title>Gilvimarinus algae sp. nov., isolated from the surface of Kelp.</title>
        <authorList>
            <person name="Sun Y.Y."/>
            <person name="Gong Y."/>
            <person name="Du Z.J."/>
        </authorList>
    </citation>
    <scope>NUCLEOTIDE SEQUENCE</scope>
    <source>
        <strain evidence="7">SDUM040014</strain>
    </source>
</reference>
<gene>
    <name evidence="7" type="ORF">QWI16_17145</name>
</gene>
<dbReference type="SUPFAM" id="SSF88659">
    <property type="entry name" value="Sigma3 and sigma4 domains of RNA polymerase sigma factors"/>
    <property type="match status" value="1"/>
</dbReference>
<evidence type="ECO:0000313" key="8">
    <source>
        <dbReference type="Proteomes" id="UP001168380"/>
    </source>
</evidence>
<dbReference type="Proteomes" id="UP001168380">
    <property type="component" value="Unassembled WGS sequence"/>
</dbReference>
<evidence type="ECO:0000256" key="4">
    <source>
        <dbReference type="ARBA" id="ARBA00023163"/>
    </source>
</evidence>
<evidence type="ECO:0000313" key="7">
    <source>
        <dbReference type="EMBL" id="MDO3383912.1"/>
    </source>
</evidence>
<comment type="similarity">
    <text evidence="1">Belongs to the sigma-70 factor family. ECF subfamily.</text>
</comment>
<comment type="caution">
    <text evidence="7">The sequence shown here is derived from an EMBL/GenBank/DDBJ whole genome shotgun (WGS) entry which is preliminary data.</text>
</comment>
<keyword evidence="4" id="KW-0804">Transcription</keyword>
<dbReference type="InterPro" id="IPR013324">
    <property type="entry name" value="RNA_pol_sigma_r3/r4-like"/>
</dbReference>
<evidence type="ECO:0000256" key="1">
    <source>
        <dbReference type="ARBA" id="ARBA00010641"/>
    </source>
</evidence>
<evidence type="ECO:0000256" key="3">
    <source>
        <dbReference type="ARBA" id="ARBA00023082"/>
    </source>
</evidence>
<dbReference type="PANTHER" id="PTHR43133:SF53">
    <property type="entry name" value="ECF RNA POLYMERASE SIGMA-E FACTOR"/>
    <property type="match status" value="1"/>
</dbReference>
<dbReference type="Gene3D" id="1.10.10.10">
    <property type="entry name" value="Winged helix-like DNA-binding domain superfamily/Winged helix DNA-binding domain"/>
    <property type="match status" value="1"/>
</dbReference>
<dbReference type="RefSeq" id="WP_302715042.1">
    <property type="nucleotide sequence ID" value="NZ_JAULRT010000062.1"/>
</dbReference>
<proteinExistence type="inferred from homology"/>
<protein>
    <submittedName>
        <fullName evidence="7">Sigma-70 family RNA polymerase sigma factor</fullName>
    </submittedName>
</protein>
<dbReference type="Gene3D" id="1.10.1740.10">
    <property type="match status" value="1"/>
</dbReference>
<dbReference type="CDD" id="cd06171">
    <property type="entry name" value="Sigma70_r4"/>
    <property type="match status" value="1"/>
</dbReference>
<feature type="domain" description="RNA polymerase sigma factor 70 region 4 type 2" evidence="6">
    <location>
        <begin position="143"/>
        <end position="195"/>
    </location>
</feature>
<dbReference type="Pfam" id="PF04542">
    <property type="entry name" value="Sigma70_r2"/>
    <property type="match status" value="1"/>
</dbReference>
<feature type="domain" description="RNA polymerase sigma-70 region 2" evidence="5">
    <location>
        <begin position="29"/>
        <end position="95"/>
    </location>
</feature>
<evidence type="ECO:0000259" key="6">
    <source>
        <dbReference type="Pfam" id="PF08281"/>
    </source>
</evidence>
<dbReference type="Pfam" id="PF08281">
    <property type="entry name" value="Sigma70_r4_2"/>
    <property type="match status" value="1"/>
</dbReference>
<dbReference type="SUPFAM" id="SSF88946">
    <property type="entry name" value="Sigma2 domain of RNA polymerase sigma factors"/>
    <property type="match status" value="1"/>
</dbReference>
<dbReference type="PANTHER" id="PTHR43133">
    <property type="entry name" value="RNA POLYMERASE ECF-TYPE SIGMA FACTO"/>
    <property type="match status" value="1"/>
</dbReference>
<dbReference type="InterPro" id="IPR013325">
    <property type="entry name" value="RNA_pol_sigma_r2"/>
</dbReference>
<evidence type="ECO:0000256" key="2">
    <source>
        <dbReference type="ARBA" id="ARBA00023015"/>
    </source>
</evidence>
<dbReference type="InterPro" id="IPR014284">
    <property type="entry name" value="RNA_pol_sigma-70_dom"/>
</dbReference>
<dbReference type="EMBL" id="JAULRT010000062">
    <property type="protein sequence ID" value="MDO3383912.1"/>
    <property type="molecule type" value="Genomic_DNA"/>
</dbReference>
<dbReference type="InterPro" id="IPR007627">
    <property type="entry name" value="RNA_pol_sigma70_r2"/>
</dbReference>
<name>A0ABT8TII1_9GAMM</name>
<dbReference type="NCBIfam" id="TIGR02937">
    <property type="entry name" value="sigma70-ECF"/>
    <property type="match status" value="1"/>
</dbReference>
<dbReference type="InterPro" id="IPR039425">
    <property type="entry name" value="RNA_pol_sigma-70-like"/>
</dbReference>
<organism evidence="7 8">
    <name type="scientific">Gilvimarinus algae</name>
    <dbReference type="NCBI Taxonomy" id="3058037"/>
    <lineage>
        <taxon>Bacteria</taxon>
        <taxon>Pseudomonadati</taxon>
        <taxon>Pseudomonadota</taxon>
        <taxon>Gammaproteobacteria</taxon>
        <taxon>Cellvibrionales</taxon>
        <taxon>Cellvibrionaceae</taxon>
        <taxon>Gilvimarinus</taxon>
    </lineage>
</organism>
<dbReference type="InterPro" id="IPR036388">
    <property type="entry name" value="WH-like_DNA-bd_sf"/>
</dbReference>
<sequence>MTDTDNTDTEEAALIEAALAGDDQAYIRLIERHYSVMLTVATGIAGSSLAEEVVQEAWVSAHRALSKFEGRASLKTWLLRIVSNEAKNRAKRESRQQSLDALPGETDGLEGMKFRADGHWANAPAHWHLDSPEALLEQTQLHRCINKTLALLPPAQKAAFVLRDLEQRSFEEICQLLDISSANARVLVHRARLSLMQVIDRYQETGQC</sequence>
<accession>A0ABT8TII1</accession>
<keyword evidence="3" id="KW-0731">Sigma factor</keyword>
<keyword evidence="2" id="KW-0805">Transcription regulation</keyword>
<evidence type="ECO:0000259" key="5">
    <source>
        <dbReference type="Pfam" id="PF04542"/>
    </source>
</evidence>
<dbReference type="InterPro" id="IPR013249">
    <property type="entry name" value="RNA_pol_sigma70_r4_t2"/>
</dbReference>